<evidence type="ECO:0000259" key="2">
    <source>
        <dbReference type="Pfam" id="PF25545"/>
    </source>
</evidence>
<name>A0A1R3R723_ASPC5</name>
<sequence>MKRTRSSSPGISSPKHRKPVGRTAGLTYENLREHNQITPPLSQFAVVDMMTERIGGLSDVPIIPPPSTRSSQRSRSSSPSRVSDAQYRAGHLRRANIFVDEDTPTDVREYATDIFTSMTDENSETLQRVSDKLWRKCKELVRRPSGEAEWTEALHTAIDELRPAGLEIVRNRDWSGDLKPPVYNPRPTIPRKRSQPHQLIQNDAHIESTYVAGPTVPIFKLKDPRPDICVGLSDESLTNALERTKGRSAARSFLFDLQDTSTLISDPHATPLSLRFPFLVVEAKSGATGGNLYQAQNQAAVSGSSALRIFQSLSDLHAQRLDTEAQASLNLVVSITTEGPIQEFWLHFQRHKEEDFYMVCIGSSRTTLKDSSLEFVRRLSAVLRWGNSILRERILDMLEEI</sequence>
<evidence type="ECO:0000256" key="1">
    <source>
        <dbReference type="SAM" id="MobiDB-lite"/>
    </source>
</evidence>
<feature type="compositionally biased region" description="Polar residues" evidence="1">
    <location>
        <begin position="1"/>
        <end position="11"/>
    </location>
</feature>
<organism evidence="4 5">
    <name type="scientific">Aspergillus carbonarius (strain ITEM 5010)</name>
    <dbReference type="NCBI Taxonomy" id="602072"/>
    <lineage>
        <taxon>Eukaryota</taxon>
        <taxon>Fungi</taxon>
        <taxon>Dikarya</taxon>
        <taxon>Ascomycota</taxon>
        <taxon>Pezizomycotina</taxon>
        <taxon>Eurotiomycetes</taxon>
        <taxon>Eurotiomycetidae</taxon>
        <taxon>Eurotiales</taxon>
        <taxon>Aspergillaceae</taxon>
        <taxon>Aspergillus</taxon>
        <taxon>Aspergillus subgen. Circumdati</taxon>
    </lineage>
</organism>
<gene>
    <name evidence="3" type="ORF">ASPCADRAFT_135315</name>
    <name evidence="4" type="ORF">ASPCADRAFT_135316</name>
</gene>
<feature type="domain" description="DUF7924" evidence="2">
    <location>
        <begin position="219"/>
        <end position="397"/>
    </location>
</feature>
<dbReference type="EMBL" id="KV907552">
    <property type="protein sequence ID" value="OOF90262.1"/>
    <property type="molecule type" value="Genomic_DNA"/>
</dbReference>
<feature type="region of interest" description="Disordered" evidence="1">
    <location>
        <begin position="56"/>
        <end position="87"/>
    </location>
</feature>
<dbReference type="AlphaFoldDB" id="A0A1R3R723"/>
<dbReference type="EMBL" id="KV907552">
    <property type="protein sequence ID" value="OOF90263.1"/>
    <property type="molecule type" value="Genomic_DNA"/>
</dbReference>
<dbReference type="Proteomes" id="UP000188318">
    <property type="component" value="Unassembled WGS sequence"/>
</dbReference>
<feature type="compositionally biased region" description="Low complexity" evidence="1">
    <location>
        <begin position="68"/>
        <end position="83"/>
    </location>
</feature>
<dbReference type="InterPro" id="IPR057684">
    <property type="entry name" value="DUF7924"/>
</dbReference>
<dbReference type="VEuPathDB" id="FungiDB:ASPCADRAFT_135316"/>
<accession>A0A1R3R723</accession>
<evidence type="ECO:0000313" key="4">
    <source>
        <dbReference type="EMBL" id="OOF90263.1"/>
    </source>
</evidence>
<evidence type="ECO:0000313" key="5">
    <source>
        <dbReference type="Proteomes" id="UP000188318"/>
    </source>
</evidence>
<reference evidence="4" key="1">
    <citation type="submission" date="2016-12" db="EMBL/GenBank/DDBJ databases">
        <authorList>
            <consortium name="DOE Joint Genome Institute"/>
            <person name="Riley R."/>
            <person name="Kuo A."/>
            <person name="Sun H."/>
            <person name="Pangilinan J."/>
            <person name="Culley D."/>
            <person name="Salamov A."/>
            <person name="Magnuson J."/>
            <person name="Bruno K."/>
            <person name="Henrissat B."/>
            <person name="Berka R."/>
            <person name="Tsang A."/>
            <person name="Barry K."/>
            <person name="lapidus A."/>
            <person name="Martin J."/>
            <person name="Lindquist E."/>
            <person name="Wang Z."/>
            <person name="Baker S."/>
            <person name="Grigoriev I."/>
            <person name="Nordberg H.P."/>
            <person name="Cantor M.N."/>
            <person name="Hua S.X."/>
        </authorList>
    </citation>
    <scope>NUCLEOTIDE SEQUENCE [LARGE SCALE GENOMIC DNA]</scope>
    <source>
        <strain evidence="4">ITEM 5010</strain>
    </source>
</reference>
<proteinExistence type="predicted"/>
<reference evidence="5" key="2">
    <citation type="journal article" date="2017" name="Genome Biol.">
        <title>Comparative genomics reveals high biological diversity and specific adaptations in the industrially and medically important fungal genus Aspergillus.</title>
        <authorList>
            <person name="de Vries R.P."/>
            <person name="Riley R."/>
            <person name="Wiebenga A."/>
            <person name="Aguilar-Osorio G."/>
            <person name="Amillis S."/>
            <person name="Uchima C.A."/>
            <person name="Anderluh G."/>
            <person name="Asadollahi M."/>
            <person name="Askin M."/>
            <person name="Barry K."/>
            <person name="Battaglia E."/>
            <person name="Bayram O."/>
            <person name="Benocci T."/>
            <person name="Braus-Stromeyer S.A."/>
            <person name="Caldana C."/>
            <person name="Canovas D."/>
            <person name="Cerqueira G.C."/>
            <person name="Chen F."/>
            <person name="Chen W."/>
            <person name="Choi C."/>
            <person name="Clum A."/>
            <person name="Dos Santos R.A."/>
            <person name="Damasio A.R."/>
            <person name="Diallinas G."/>
            <person name="Emri T."/>
            <person name="Fekete E."/>
            <person name="Flipphi M."/>
            <person name="Freyberg S."/>
            <person name="Gallo A."/>
            <person name="Gournas C."/>
            <person name="Habgood R."/>
            <person name="Hainaut M."/>
            <person name="Harispe M.L."/>
            <person name="Henrissat B."/>
            <person name="Hilden K.S."/>
            <person name="Hope R."/>
            <person name="Hossain A."/>
            <person name="Karabika E."/>
            <person name="Karaffa L."/>
            <person name="Karanyi Z."/>
            <person name="Krasevec N."/>
            <person name="Kuo A."/>
            <person name="Kusch H."/>
            <person name="LaButti K."/>
            <person name="Lagendijk E.L."/>
            <person name="Lapidus A."/>
            <person name="Levasseur A."/>
            <person name="Lindquist E."/>
            <person name="Lipzen A."/>
            <person name="Logrieco A.F."/>
            <person name="MacCabe A."/>
            <person name="Maekelae M.R."/>
            <person name="Malavazi I."/>
            <person name="Melin P."/>
            <person name="Meyer V."/>
            <person name="Mielnichuk N."/>
            <person name="Miskei M."/>
            <person name="Molnar A.P."/>
            <person name="Mule G."/>
            <person name="Ngan C.Y."/>
            <person name="Orejas M."/>
            <person name="Orosz E."/>
            <person name="Ouedraogo J.P."/>
            <person name="Overkamp K.M."/>
            <person name="Park H.-S."/>
            <person name="Perrone G."/>
            <person name="Piumi F."/>
            <person name="Punt P.J."/>
            <person name="Ram A.F."/>
            <person name="Ramon A."/>
            <person name="Rauscher S."/>
            <person name="Record E."/>
            <person name="Riano-Pachon D.M."/>
            <person name="Robert V."/>
            <person name="Roehrig J."/>
            <person name="Ruller R."/>
            <person name="Salamov A."/>
            <person name="Salih N.S."/>
            <person name="Samson R.A."/>
            <person name="Sandor E."/>
            <person name="Sanguinetti M."/>
            <person name="Schuetze T."/>
            <person name="Sepcic K."/>
            <person name="Shelest E."/>
            <person name="Sherlock G."/>
            <person name="Sophianopoulou V."/>
            <person name="Squina F.M."/>
            <person name="Sun H."/>
            <person name="Susca A."/>
            <person name="Todd R.B."/>
            <person name="Tsang A."/>
            <person name="Unkles S.E."/>
            <person name="van de Wiele N."/>
            <person name="van Rossen-Uffink D."/>
            <person name="Oliveira J.V."/>
            <person name="Vesth T.C."/>
            <person name="Visser J."/>
            <person name="Yu J.-H."/>
            <person name="Zhou M."/>
            <person name="Andersen M.R."/>
            <person name="Archer D.B."/>
            <person name="Baker S.E."/>
            <person name="Benoit I."/>
            <person name="Brakhage A.A."/>
            <person name="Braus G.H."/>
            <person name="Fischer R."/>
            <person name="Frisvad J.C."/>
            <person name="Goldman G.H."/>
            <person name="Houbraken J."/>
            <person name="Oakley B."/>
            <person name="Pocsi I."/>
            <person name="Scazzocchio C."/>
            <person name="Seiboth B."/>
            <person name="vanKuyk P.A."/>
            <person name="Wortman J."/>
            <person name="Dyer P.S."/>
            <person name="Grigoriev I.V."/>
        </authorList>
    </citation>
    <scope>NUCLEOTIDE SEQUENCE [LARGE SCALE GENOMIC DNA]</scope>
    <source>
        <strain evidence="5">ITEM 5010</strain>
    </source>
</reference>
<dbReference type="STRING" id="602072.A0A1R3R723"/>
<evidence type="ECO:0000313" key="3">
    <source>
        <dbReference type="EMBL" id="OOF90262.1"/>
    </source>
</evidence>
<dbReference type="VEuPathDB" id="FungiDB:ASPCADRAFT_135315"/>
<keyword evidence="5" id="KW-1185">Reference proteome</keyword>
<dbReference type="OMA" id="MHNIRTW"/>
<feature type="region of interest" description="Disordered" evidence="1">
    <location>
        <begin position="1"/>
        <end position="22"/>
    </location>
</feature>
<dbReference type="OrthoDB" id="5372703at2759"/>
<protein>
    <recommendedName>
        <fullName evidence="2">DUF7924 domain-containing protein</fullName>
    </recommendedName>
</protein>
<dbReference type="Pfam" id="PF25545">
    <property type="entry name" value="DUF7924"/>
    <property type="match status" value="1"/>
</dbReference>